<gene>
    <name evidence="13" type="ORF">OIE82_12890</name>
</gene>
<keyword evidence="6" id="KW-0418">Kinase</keyword>
<evidence type="ECO:0000256" key="7">
    <source>
        <dbReference type="ARBA" id="ARBA00022840"/>
    </source>
</evidence>
<dbReference type="PANTHER" id="PTHR24421:SF10">
    <property type="entry name" value="NITRATE_NITRITE SENSOR PROTEIN NARQ"/>
    <property type="match status" value="1"/>
</dbReference>
<keyword evidence="10" id="KW-0812">Transmembrane</keyword>
<keyword evidence="4" id="KW-0808">Transferase</keyword>
<keyword evidence="3" id="KW-0597">Phosphoprotein</keyword>
<dbReference type="Pfam" id="PF13796">
    <property type="entry name" value="Sensor"/>
    <property type="match status" value="1"/>
</dbReference>
<evidence type="ECO:0000256" key="9">
    <source>
        <dbReference type="SAM" id="MobiDB-lite"/>
    </source>
</evidence>
<sequence length="426" mass="44668">MASRPPLHFLASADPWRALLYLASGAGLGAVALPALGVLIVAGLPLSVAGIGVPMVIAAVLLGMPLADVERRRLRLLEEPGSPPVESAHVRVGQPGLRAWLSVRLREPATWREFAYALVFATLFLLTNLALLAVAGLLGAMLVAPPWVAYRSGQSEALVLTAISLPAVPVALYGFGAVATLQARVAQLLLYPSDRGTASERDAEVLELAASRARLADAFEAERHRIQRDLHDGAQQRLVALVMTLGLAELELDGTQRGENEEAVRRGAALVSRARGEAKGALAELRDLVHGIYPQVLTDHGLTAAVSEAAFRCPVPVQVELELAERLPRQVETTAYFVVSEALTNVAKHSDARNAVVSGGWSSGQLLVTVRDDGVGGAELRGGSGLQGLADRVAVVGGRLALSSPPGGPTALTLEVPCPHSRSASP</sequence>
<comment type="catalytic activity">
    <reaction evidence="1">
        <text>ATP + protein L-histidine = ADP + protein N-phospho-L-histidine.</text>
        <dbReference type="EC" id="2.7.13.3"/>
    </reaction>
</comment>
<evidence type="ECO:0000256" key="4">
    <source>
        <dbReference type="ARBA" id="ARBA00022679"/>
    </source>
</evidence>
<feature type="domain" description="Putative sensor" evidence="12">
    <location>
        <begin position="21"/>
        <end position="190"/>
    </location>
</feature>
<evidence type="ECO:0000256" key="2">
    <source>
        <dbReference type="ARBA" id="ARBA00012438"/>
    </source>
</evidence>
<dbReference type="InterPro" id="IPR025828">
    <property type="entry name" value="Put_sensor_dom"/>
</dbReference>
<reference evidence="13" key="1">
    <citation type="submission" date="2022-10" db="EMBL/GenBank/DDBJ databases">
        <title>The complete genomes of actinobacterial strains from the NBC collection.</title>
        <authorList>
            <person name="Joergensen T.S."/>
            <person name="Alvarez Arevalo M."/>
            <person name="Sterndorff E.B."/>
            <person name="Faurdal D."/>
            <person name="Vuksanovic O."/>
            <person name="Mourched A.-S."/>
            <person name="Charusanti P."/>
            <person name="Shaw S."/>
            <person name="Blin K."/>
            <person name="Weber T."/>
        </authorList>
    </citation>
    <scope>NUCLEOTIDE SEQUENCE [LARGE SCALE GENOMIC DNA]</scope>
    <source>
        <strain evidence="13">NBC 01686</strain>
    </source>
</reference>
<evidence type="ECO:0000313" key="13">
    <source>
        <dbReference type="EMBL" id="WUU58134.1"/>
    </source>
</evidence>
<dbReference type="Pfam" id="PF07730">
    <property type="entry name" value="HisKA_3"/>
    <property type="match status" value="1"/>
</dbReference>
<dbReference type="CDD" id="cd16917">
    <property type="entry name" value="HATPase_UhpB-NarQ-NarX-like"/>
    <property type="match status" value="1"/>
</dbReference>
<protein>
    <recommendedName>
        <fullName evidence="2">histidine kinase</fullName>
        <ecNumber evidence="2">2.7.13.3</ecNumber>
    </recommendedName>
</protein>
<evidence type="ECO:0000259" key="11">
    <source>
        <dbReference type="Pfam" id="PF07730"/>
    </source>
</evidence>
<dbReference type="EMBL" id="CP109207">
    <property type="protein sequence ID" value="WUU58134.1"/>
    <property type="molecule type" value="Genomic_DNA"/>
</dbReference>
<feature type="transmembrane region" description="Helical" evidence="10">
    <location>
        <begin position="20"/>
        <end position="42"/>
    </location>
</feature>
<evidence type="ECO:0000256" key="1">
    <source>
        <dbReference type="ARBA" id="ARBA00000085"/>
    </source>
</evidence>
<dbReference type="PANTHER" id="PTHR24421">
    <property type="entry name" value="NITRATE/NITRITE SENSOR PROTEIN NARX-RELATED"/>
    <property type="match status" value="1"/>
</dbReference>
<feature type="domain" description="Signal transduction histidine kinase subgroup 3 dimerisation and phosphoacceptor" evidence="11">
    <location>
        <begin position="222"/>
        <end position="296"/>
    </location>
</feature>
<keyword evidence="5" id="KW-0547">Nucleotide-binding</keyword>
<feature type="region of interest" description="Disordered" evidence="9">
    <location>
        <begin position="405"/>
        <end position="426"/>
    </location>
</feature>
<name>A0ABZ1YFE1_9ACTN</name>
<feature type="transmembrane region" description="Helical" evidence="10">
    <location>
        <begin position="48"/>
        <end position="67"/>
    </location>
</feature>
<evidence type="ECO:0000256" key="6">
    <source>
        <dbReference type="ARBA" id="ARBA00022777"/>
    </source>
</evidence>
<dbReference type="InterPro" id="IPR036890">
    <property type="entry name" value="HATPase_C_sf"/>
</dbReference>
<keyword evidence="8" id="KW-0902">Two-component regulatory system</keyword>
<dbReference type="Gene3D" id="3.30.565.10">
    <property type="entry name" value="Histidine kinase-like ATPase, C-terminal domain"/>
    <property type="match status" value="1"/>
</dbReference>
<dbReference type="InterPro" id="IPR011712">
    <property type="entry name" value="Sig_transdc_His_kin_sub3_dim/P"/>
</dbReference>
<dbReference type="InterPro" id="IPR050482">
    <property type="entry name" value="Sensor_HK_TwoCompSys"/>
</dbReference>
<evidence type="ECO:0000259" key="12">
    <source>
        <dbReference type="Pfam" id="PF13796"/>
    </source>
</evidence>
<accession>A0ABZ1YFE1</accession>
<feature type="transmembrane region" description="Helical" evidence="10">
    <location>
        <begin position="158"/>
        <end position="181"/>
    </location>
</feature>
<keyword evidence="10" id="KW-1133">Transmembrane helix</keyword>
<feature type="transmembrane region" description="Helical" evidence="10">
    <location>
        <begin position="114"/>
        <end position="138"/>
    </location>
</feature>
<proteinExistence type="predicted"/>
<evidence type="ECO:0000256" key="3">
    <source>
        <dbReference type="ARBA" id="ARBA00022553"/>
    </source>
</evidence>
<dbReference type="RefSeq" id="WP_231157045.1">
    <property type="nucleotide sequence ID" value="NZ_CP109225.1"/>
</dbReference>
<dbReference type="SUPFAM" id="SSF55874">
    <property type="entry name" value="ATPase domain of HSP90 chaperone/DNA topoisomerase II/histidine kinase"/>
    <property type="match status" value="1"/>
</dbReference>
<keyword evidence="10" id="KW-0472">Membrane</keyword>
<organism evidence="13">
    <name type="scientific">Streptomyces althioticus</name>
    <dbReference type="NCBI Taxonomy" id="83380"/>
    <lineage>
        <taxon>Bacteria</taxon>
        <taxon>Bacillati</taxon>
        <taxon>Actinomycetota</taxon>
        <taxon>Actinomycetes</taxon>
        <taxon>Kitasatosporales</taxon>
        <taxon>Streptomycetaceae</taxon>
        <taxon>Streptomyces</taxon>
        <taxon>Streptomyces althioticus group</taxon>
    </lineage>
</organism>
<evidence type="ECO:0000256" key="8">
    <source>
        <dbReference type="ARBA" id="ARBA00023012"/>
    </source>
</evidence>
<dbReference type="Gene3D" id="1.20.5.1930">
    <property type="match status" value="1"/>
</dbReference>
<dbReference type="EC" id="2.7.13.3" evidence="2"/>
<evidence type="ECO:0000256" key="10">
    <source>
        <dbReference type="SAM" id="Phobius"/>
    </source>
</evidence>
<keyword evidence="7" id="KW-0067">ATP-binding</keyword>
<evidence type="ECO:0000256" key="5">
    <source>
        <dbReference type="ARBA" id="ARBA00022741"/>
    </source>
</evidence>